<dbReference type="AlphaFoldDB" id="A0A1F8GS40"/>
<evidence type="ECO:0000313" key="2">
    <source>
        <dbReference type="Proteomes" id="UP000179047"/>
    </source>
</evidence>
<protein>
    <submittedName>
        <fullName evidence="1">Uncharacterized protein</fullName>
    </submittedName>
</protein>
<proteinExistence type="predicted"/>
<comment type="caution">
    <text evidence="1">The sequence shown here is derived from an EMBL/GenBank/DDBJ whole genome shotgun (WGS) entry which is preliminary data.</text>
</comment>
<evidence type="ECO:0000313" key="1">
    <source>
        <dbReference type="EMBL" id="OGN27468.1"/>
    </source>
</evidence>
<dbReference type="EMBL" id="MGKP01000030">
    <property type="protein sequence ID" value="OGN27468.1"/>
    <property type="molecule type" value="Genomic_DNA"/>
</dbReference>
<gene>
    <name evidence="1" type="ORF">A3A33_00320</name>
</gene>
<organism evidence="1 2">
    <name type="scientific">Candidatus Yanofskybacteria bacterium RIFCSPLOWO2_01_FULL_49_25</name>
    <dbReference type="NCBI Taxonomy" id="1802701"/>
    <lineage>
        <taxon>Bacteria</taxon>
        <taxon>Candidatus Yanofskyibacteriota</taxon>
    </lineage>
</organism>
<accession>A0A1F8GS40</accession>
<reference evidence="1 2" key="1">
    <citation type="journal article" date="2016" name="Nat. Commun.">
        <title>Thousands of microbial genomes shed light on interconnected biogeochemical processes in an aquifer system.</title>
        <authorList>
            <person name="Anantharaman K."/>
            <person name="Brown C.T."/>
            <person name="Hug L.A."/>
            <person name="Sharon I."/>
            <person name="Castelle C.J."/>
            <person name="Probst A.J."/>
            <person name="Thomas B.C."/>
            <person name="Singh A."/>
            <person name="Wilkins M.J."/>
            <person name="Karaoz U."/>
            <person name="Brodie E.L."/>
            <person name="Williams K.H."/>
            <person name="Hubbard S.S."/>
            <person name="Banfield J.F."/>
        </authorList>
    </citation>
    <scope>NUCLEOTIDE SEQUENCE [LARGE SCALE GENOMIC DNA]</scope>
</reference>
<dbReference type="STRING" id="1802701.A3A33_00320"/>
<dbReference type="Proteomes" id="UP000179047">
    <property type="component" value="Unassembled WGS sequence"/>
</dbReference>
<name>A0A1F8GS40_9BACT</name>
<sequence>MNTETKICKNCHSSFIIEPDDFGFYEKIKISPPTWCPECRAMRRVIWRNERILYKRPCNAPGHTETIISNYSPEVPMPIYDQKYWWGDGWDAMEYGREYDFSTPFFEQFKKLLDVVPLPNVANLQAVNSDYCNFTYQSKNCYLNFASDINEDTAYLYHTIKSKDSFDLAGCQEMTQCSQSVHSEKSFSSMYLLFSSQCINARLMFNCHNCQDSFGCVNRRNVRYQIFNQQYSKEDYHRELEQMNMGSHAALEKQLETFRELILTQPHRFAQTLKVENVTGDYIINAKNCHYCFDVDGPAENLKYVTYSLLTVKDCYDGYGLGIMELGYEIVSAGDSGRNILFSPLNWTGDSIFYSHFCGSNSYLFGCVGLRNKKYCILNKQYTKEEYEKLVPRIIEHMGTDYGEFFPPNLSPFAYNETIAQEYFPLTKDEAIKKGYRWKDSEARHYEITKKPEDLPDHIKDIDEKILTEVIGCQHAGTCNEQCTTAFKIIPQELQFYQRMNLPLPRLCPNCRHYARLAQRNPLKLWHRSCMKGGCENEFETSYAPDRKETVYCETCYQAEIA</sequence>